<dbReference type="EMBL" id="VDFP01000039">
    <property type="protein sequence ID" value="MQS76988.1"/>
    <property type="molecule type" value="Genomic_DNA"/>
</dbReference>
<evidence type="ECO:0000313" key="1">
    <source>
        <dbReference type="EMBL" id="MQS76988.1"/>
    </source>
</evidence>
<proteinExistence type="predicted"/>
<dbReference type="Pfam" id="PF16935">
    <property type="entry name" value="Hol_Tox"/>
    <property type="match status" value="1"/>
</dbReference>
<gene>
    <name evidence="1" type="ORF">FHL06_11645</name>
</gene>
<reference evidence="1 2" key="1">
    <citation type="journal article" date="2019" name="Syst. Appl. Microbiol.">
        <title>Polyphasic characterization of two novel Lactobacillus spp. isolated from blown salami packages: Description of Lactobacillus halodurans sp. nov. and Lactobacillus salsicarnum sp. nov.</title>
        <authorList>
            <person name="Schuster J.A."/>
            <person name="Klingl A."/>
            <person name="Vogel R.F."/>
            <person name="Ehrmann M.A."/>
        </authorList>
    </citation>
    <scope>NUCLEOTIDE SEQUENCE [LARGE SCALE GENOMIC DNA]</scope>
    <source>
        <strain evidence="1 2">TMW 1.2172</strain>
    </source>
</reference>
<comment type="caution">
    <text evidence="1">The sequence shown here is derived from an EMBL/GenBank/DDBJ whole genome shotgun (WGS) entry which is preliminary data.</text>
</comment>
<dbReference type="Proteomes" id="UP000414364">
    <property type="component" value="Unassembled WGS sequence"/>
</dbReference>
<protein>
    <submittedName>
        <fullName evidence="1">Putative holin-like toxin</fullName>
    </submittedName>
</protein>
<sequence length="61" mass="6934">MLAFGTFTVALIALIVELIKSQQKKGSRIFGVGKYFHSKSTRPFLIDELSTQVQLFTHEDF</sequence>
<dbReference type="AlphaFoldDB" id="A0A5P0ZRY2"/>
<evidence type="ECO:0000313" key="2">
    <source>
        <dbReference type="Proteomes" id="UP000414364"/>
    </source>
</evidence>
<dbReference type="InterPro" id="IPR031616">
    <property type="entry name" value="BsrE-like"/>
</dbReference>
<accession>A0A5P0ZRY2</accession>
<name>A0A5P0ZRY2_9LACO</name>
<organism evidence="1 2">
    <name type="scientific">Companilactobacillus halodurans</name>
    <dbReference type="NCBI Taxonomy" id="2584183"/>
    <lineage>
        <taxon>Bacteria</taxon>
        <taxon>Bacillati</taxon>
        <taxon>Bacillota</taxon>
        <taxon>Bacilli</taxon>
        <taxon>Lactobacillales</taxon>
        <taxon>Lactobacillaceae</taxon>
        <taxon>Companilactobacillus</taxon>
    </lineage>
</organism>